<geneLocation type="plasmid" evidence="11 12">
    <name>unnamed2</name>
</geneLocation>
<dbReference type="PROSITE" id="PS00072">
    <property type="entry name" value="ACYL_COA_DH_1"/>
    <property type="match status" value="1"/>
</dbReference>
<dbReference type="GO" id="GO:0033539">
    <property type="term" value="P:fatty acid beta-oxidation using acyl-CoA dehydrogenase"/>
    <property type="evidence" value="ECO:0007669"/>
    <property type="project" value="TreeGrafter"/>
</dbReference>
<evidence type="ECO:0000256" key="6">
    <source>
        <dbReference type="ARBA" id="ARBA00023002"/>
    </source>
</evidence>
<name>A0A5P9PAP4_9EURY</name>
<dbReference type="InterPro" id="IPR006089">
    <property type="entry name" value="Acyl-CoA_DH_CS"/>
</dbReference>
<dbReference type="InterPro" id="IPR009100">
    <property type="entry name" value="AcylCoA_DH/oxidase_NM_dom_sf"/>
</dbReference>
<dbReference type="Gene3D" id="1.10.540.10">
    <property type="entry name" value="Acyl-CoA dehydrogenase/oxidase, N-terminal domain"/>
    <property type="match status" value="1"/>
</dbReference>
<evidence type="ECO:0000259" key="10">
    <source>
        <dbReference type="Pfam" id="PF02771"/>
    </source>
</evidence>
<comment type="similarity">
    <text evidence="2 7">Belongs to the acyl-CoA dehydrogenase family.</text>
</comment>
<reference evidence="11 12" key="1">
    <citation type="journal article" date="2007" name="Int. J. Syst. Evol. Microbiol.">
        <title>Natronorubrum sulfidifaciens sp. nov., an extremely haloalkaliphilic archaeon isolated from Aiding salt lake in Xin-Jiang, China.</title>
        <authorList>
            <person name="Cui H.L."/>
            <person name="Tohty D."/>
            <person name="Liu H.C."/>
            <person name="Liu S.J."/>
            <person name="Oren A."/>
            <person name="Zhou P.J."/>
        </authorList>
    </citation>
    <scope>NUCLEOTIDE SEQUENCE [LARGE SCALE GENOMIC DNA]</scope>
    <source>
        <strain evidence="11 12">7-3</strain>
        <plasmid evidence="11">unnamed2</plasmid>
    </source>
</reference>
<dbReference type="GO" id="GO:0050660">
    <property type="term" value="F:flavin adenine dinucleotide binding"/>
    <property type="evidence" value="ECO:0007669"/>
    <property type="project" value="InterPro"/>
</dbReference>
<evidence type="ECO:0000259" key="8">
    <source>
        <dbReference type="Pfam" id="PF00441"/>
    </source>
</evidence>
<proteinExistence type="inferred from homology"/>
<dbReference type="InterPro" id="IPR013786">
    <property type="entry name" value="AcylCoA_DH/ox_N"/>
</dbReference>
<sequence>MLRREIRRFVDEEFRPLLTDLVDDIDRYHDLEPANPELTDNVRPHPIKIPERDRERLRAKAKAAGFWAMGVPEAYGGGGLSLVERCVVLEELSKHRLGLYQPGLGVIELGPGLTVGEPAAYLASADEYQIEQYFQPCIDGEKQSCFALTEPAAGSDPRGMETMATKDGDEWVIHGTKHYISWAGDADFLILFARTEPNGDGIDEHGITAFLVPTADDGVSMRSIPVIRPEYPFEVTLNDVRVPERNVLGDVGTGLALAKECLGESRVLYAANSLGPIDQSIRLGLEWATDRVVGGKPLAERQAVQWKLAKSAVDFQAAKYSVYHAAARFDAGADIRHESSITKYQTTETLWEVLDRIVQLHGGAGVDADLPLERWLREARVRRIGEGPSEIHLKTIARNLLNGYEDPDPLPLE</sequence>
<dbReference type="InterPro" id="IPR036250">
    <property type="entry name" value="AcylCo_DH-like_C"/>
</dbReference>
<dbReference type="OrthoDB" id="275197at2157"/>
<evidence type="ECO:0000256" key="1">
    <source>
        <dbReference type="ARBA" id="ARBA00001974"/>
    </source>
</evidence>
<evidence type="ECO:0000256" key="3">
    <source>
        <dbReference type="ARBA" id="ARBA00019125"/>
    </source>
</evidence>
<evidence type="ECO:0000256" key="5">
    <source>
        <dbReference type="ARBA" id="ARBA00022827"/>
    </source>
</evidence>
<dbReference type="PROSITE" id="PS00073">
    <property type="entry name" value="ACYL_COA_DH_2"/>
    <property type="match status" value="1"/>
</dbReference>
<feature type="domain" description="Acyl-CoA dehydrogenase/oxidase N-terminal" evidence="10">
    <location>
        <begin position="40"/>
        <end position="99"/>
    </location>
</feature>
<dbReference type="InterPro" id="IPR046373">
    <property type="entry name" value="Acyl-CoA_Oxase/DH_mid-dom_sf"/>
</dbReference>
<feature type="domain" description="Acyl-CoA dehydrogenase/oxidase C-terminal" evidence="8">
    <location>
        <begin position="252"/>
        <end position="401"/>
    </location>
</feature>
<dbReference type="EMBL" id="CP045490">
    <property type="protein sequence ID" value="QFU84860.1"/>
    <property type="molecule type" value="Genomic_DNA"/>
</dbReference>
<dbReference type="Gene3D" id="2.40.110.10">
    <property type="entry name" value="Butyryl-CoA Dehydrogenase, subunit A, domain 2"/>
    <property type="match status" value="1"/>
</dbReference>
<dbReference type="PANTHER" id="PTHR48083:SF2">
    <property type="entry name" value="MEDIUM-CHAIN SPECIFIC ACYL-COA DEHYDROGENASE, MITOCHONDRIAL"/>
    <property type="match status" value="1"/>
</dbReference>
<gene>
    <name evidence="11" type="ORF">GCU68_19370</name>
</gene>
<dbReference type="GO" id="GO:0005737">
    <property type="term" value="C:cytoplasm"/>
    <property type="evidence" value="ECO:0007669"/>
    <property type="project" value="TreeGrafter"/>
</dbReference>
<keyword evidence="4 7" id="KW-0285">Flavoprotein</keyword>
<dbReference type="KEGG" id="nas:GCU68_19370"/>
<dbReference type="InterPro" id="IPR037069">
    <property type="entry name" value="AcylCoA_DH/ox_N_sf"/>
</dbReference>
<organism evidence="11 12">
    <name type="scientific">Natronorubrum aibiense</name>
    <dbReference type="NCBI Taxonomy" id="348826"/>
    <lineage>
        <taxon>Archaea</taxon>
        <taxon>Methanobacteriati</taxon>
        <taxon>Methanobacteriota</taxon>
        <taxon>Stenosarchaea group</taxon>
        <taxon>Halobacteria</taxon>
        <taxon>Halobacteriales</taxon>
        <taxon>Natrialbaceae</taxon>
        <taxon>Natronorubrum</taxon>
    </lineage>
</organism>
<evidence type="ECO:0000313" key="12">
    <source>
        <dbReference type="Proteomes" id="UP000326170"/>
    </source>
</evidence>
<dbReference type="AlphaFoldDB" id="A0A5P9PAP4"/>
<keyword evidence="11" id="KW-0614">Plasmid</keyword>
<evidence type="ECO:0000313" key="11">
    <source>
        <dbReference type="EMBL" id="QFU84860.1"/>
    </source>
</evidence>
<evidence type="ECO:0000256" key="2">
    <source>
        <dbReference type="ARBA" id="ARBA00009347"/>
    </source>
</evidence>
<accession>A0A5P9PAP4</accession>
<dbReference type="Pfam" id="PF00441">
    <property type="entry name" value="Acyl-CoA_dh_1"/>
    <property type="match status" value="1"/>
</dbReference>
<evidence type="ECO:0000256" key="7">
    <source>
        <dbReference type="RuleBase" id="RU362125"/>
    </source>
</evidence>
<dbReference type="InterPro" id="IPR006091">
    <property type="entry name" value="Acyl-CoA_Oxase/DH_mid-dom"/>
</dbReference>
<protein>
    <recommendedName>
        <fullName evidence="3">Medium-chain specific acyl-CoA dehydrogenase, mitochondrial</fullName>
    </recommendedName>
</protein>
<keyword evidence="6 7" id="KW-0560">Oxidoreductase</keyword>
<evidence type="ECO:0000259" key="9">
    <source>
        <dbReference type="Pfam" id="PF02770"/>
    </source>
</evidence>
<dbReference type="PANTHER" id="PTHR48083">
    <property type="entry name" value="MEDIUM-CHAIN SPECIFIC ACYL-COA DEHYDROGENASE, MITOCHONDRIAL-RELATED"/>
    <property type="match status" value="1"/>
</dbReference>
<evidence type="ECO:0000256" key="4">
    <source>
        <dbReference type="ARBA" id="ARBA00022630"/>
    </source>
</evidence>
<dbReference type="InterPro" id="IPR009075">
    <property type="entry name" value="AcylCo_DH/oxidase_C"/>
</dbReference>
<dbReference type="Gene3D" id="1.20.140.10">
    <property type="entry name" value="Butyryl-CoA Dehydrogenase, subunit A, domain 3"/>
    <property type="match status" value="1"/>
</dbReference>
<dbReference type="Pfam" id="PF02771">
    <property type="entry name" value="Acyl-CoA_dh_N"/>
    <property type="match status" value="1"/>
</dbReference>
<dbReference type="SUPFAM" id="SSF56645">
    <property type="entry name" value="Acyl-CoA dehydrogenase NM domain-like"/>
    <property type="match status" value="1"/>
</dbReference>
<dbReference type="Proteomes" id="UP000326170">
    <property type="component" value="Plasmid unnamed2"/>
</dbReference>
<dbReference type="Pfam" id="PF02770">
    <property type="entry name" value="Acyl-CoA_dh_M"/>
    <property type="match status" value="1"/>
</dbReference>
<dbReference type="CDD" id="cd00567">
    <property type="entry name" value="ACAD"/>
    <property type="match status" value="1"/>
</dbReference>
<dbReference type="SUPFAM" id="SSF47203">
    <property type="entry name" value="Acyl-CoA dehydrogenase C-terminal domain-like"/>
    <property type="match status" value="1"/>
</dbReference>
<feature type="domain" description="Acyl-CoA oxidase/dehydrogenase middle" evidence="9">
    <location>
        <begin position="145"/>
        <end position="224"/>
    </location>
</feature>
<comment type="cofactor">
    <cofactor evidence="1 7">
        <name>FAD</name>
        <dbReference type="ChEBI" id="CHEBI:57692"/>
    </cofactor>
</comment>
<dbReference type="FunFam" id="2.40.110.10:FF:000002">
    <property type="entry name" value="Acyl-CoA dehydrogenase fadE12"/>
    <property type="match status" value="1"/>
</dbReference>
<keyword evidence="5 7" id="KW-0274">FAD</keyword>
<keyword evidence="12" id="KW-1185">Reference proteome</keyword>
<dbReference type="InterPro" id="IPR050741">
    <property type="entry name" value="Acyl-CoA_dehydrogenase"/>
</dbReference>
<dbReference type="GO" id="GO:0003995">
    <property type="term" value="F:acyl-CoA dehydrogenase activity"/>
    <property type="evidence" value="ECO:0007669"/>
    <property type="project" value="InterPro"/>
</dbReference>